<dbReference type="EMBL" id="BAABAT010000026">
    <property type="protein sequence ID" value="GAA4256983.1"/>
    <property type="molecule type" value="Genomic_DNA"/>
</dbReference>
<dbReference type="Pfam" id="PF04542">
    <property type="entry name" value="Sigma70_r2"/>
    <property type="match status" value="1"/>
</dbReference>
<organism evidence="6 7">
    <name type="scientific">Dactylosporangium darangshiense</name>
    <dbReference type="NCBI Taxonomy" id="579108"/>
    <lineage>
        <taxon>Bacteria</taxon>
        <taxon>Bacillati</taxon>
        <taxon>Actinomycetota</taxon>
        <taxon>Actinomycetes</taxon>
        <taxon>Micromonosporales</taxon>
        <taxon>Micromonosporaceae</taxon>
        <taxon>Dactylosporangium</taxon>
    </lineage>
</organism>
<proteinExistence type="predicted"/>
<dbReference type="InterPro" id="IPR047789">
    <property type="entry name" value="CU044_5270-like"/>
</dbReference>
<feature type="transmembrane region" description="Helical" evidence="4">
    <location>
        <begin position="146"/>
        <end position="166"/>
    </location>
</feature>
<evidence type="ECO:0000256" key="2">
    <source>
        <dbReference type="ARBA" id="ARBA00023082"/>
    </source>
</evidence>
<accession>A0ABP8DIN7</accession>
<dbReference type="PANTHER" id="PTHR43133:SF25">
    <property type="entry name" value="RNA POLYMERASE SIGMA FACTOR RFAY-RELATED"/>
    <property type="match status" value="1"/>
</dbReference>
<evidence type="ECO:0000256" key="1">
    <source>
        <dbReference type="ARBA" id="ARBA00023015"/>
    </source>
</evidence>
<evidence type="ECO:0000256" key="3">
    <source>
        <dbReference type="ARBA" id="ARBA00023163"/>
    </source>
</evidence>
<dbReference type="InterPro" id="IPR013325">
    <property type="entry name" value="RNA_pol_sigma_r2"/>
</dbReference>
<dbReference type="Proteomes" id="UP001500620">
    <property type="component" value="Unassembled WGS sequence"/>
</dbReference>
<keyword evidence="7" id="KW-1185">Reference proteome</keyword>
<evidence type="ECO:0000256" key="4">
    <source>
        <dbReference type="SAM" id="Phobius"/>
    </source>
</evidence>
<keyword evidence="4" id="KW-1133">Transmembrane helix</keyword>
<keyword evidence="4" id="KW-0472">Membrane</keyword>
<comment type="caution">
    <text evidence="6">The sequence shown here is derived from an EMBL/GenBank/DDBJ whole genome shotgun (WGS) entry which is preliminary data.</text>
</comment>
<dbReference type="Gene3D" id="1.10.1740.10">
    <property type="match status" value="1"/>
</dbReference>
<sequence>MSVELPTRGQLRAGEPVAFGLLFDAYAGIVYRHAVQRTGDWATAEEVVSLTFLEAWRLRERLLPEGGSPLPWLLGIATNVLRNMSRAARRHREALQRLPAPATPDLTAERHRRLREHFMQELTQPRTATRAGSRAAAGRRRSRPMLALAAGIVAVGLAAAGTMLALDSTPETRPAPILVVQQGDSGAVRGLLDRIALAAGVRPAVTVGTGQFLYIKSNVSFMVIEVGAATKVRLQAVHTREIWLAQDPKRSGLLKENGRTTTLDPGGPTNEQLVGALPADPSALLAKVYADTKGQGNGPDQEAFVHIGDLLFESLPSPQVSAALYRAAALVPGVVEIDDAVDAIGRHGVAIARTDEKTGVRSEWIFDPATYAYLGQRSYTVRDVDGIPAGTVTGITAVMERAVVDGAGRTK</sequence>
<dbReference type="InterPro" id="IPR007627">
    <property type="entry name" value="RNA_pol_sigma70_r2"/>
</dbReference>
<feature type="domain" description="RNA polymerase sigma-70 region 2" evidence="5">
    <location>
        <begin position="22"/>
        <end position="90"/>
    </location>
</feature>
<gene>
    <name evidence="6" type="ORF">GCM10022255_072010</name>
</gene>
<keyword evidence="1" id="KW-0805">Transcription regulation</keyword>
<keyword evidence="4" id="KW-0812">Transmembrane</keyword>
<evidence type="ECO:0000313" key="6">
    <source>
        <dbReference type="EMBL" id="GAA4256983.1"/>
    </source>
</evidence>
<name>A0ABP8DIN7_9ACTN</name>
<evidence type="ECO:0000259" key="5">
    <source>
        <dbReference type="Pfam" id="PF04542"/>
    </source>
</evidence>
<dbReference type="NCBIfam" id="NF038083">
    <property type="entry name" value="CU044_5270_fam"/>
    <property type="match status" value="1"/>
</dbReference>
<dbReference type="PANTHER" id="PTHR43133">
    <property type="entry name" value="RNA POLYMERASE ECF-TYPE SIGMA FACTO"/>
    <property type="match status" value="1"/>
</dbReference>
<protein>
    <recommendedName>
        <fullName evidence="5">RNA polymerase sigma-70 region 2 domain-containing protein</fullName>
    </recommendedName>
</protein>
<dbReference type="InterPro" id="IPR039425">
    <property type="entry name" value="RNA_pol_sigma-70-like"/>
</dbReference>
<dbReference type="SUPFAM" id="SSF88946">
    <property type="entry name" value="Sigma2 domain of RNA polymerase sigma factors"/>
    <property type="match status" value="1"/>
</dbReference>
<keyword evidence="2" id="KW-0731">Sigma factor</keyword>
<keyword evidence="3" id="KW-0804">Transcription</keyword>
<reference evidence="7" key="1">
    <citation type="journal article" date="2019" name="Int. J. Syst. Evol. Microbiol.">
        <title>The Global Catalogue of Microorganisms (GCM) 10K type strain sequencing project: providing services to taxonomists for standard genome sequencing and annotation.</title>
        <authorList>
            <consortium name="The Broad Institute Genomics Platform"/>
            <consortium name="The Broad Institute Genome Sequencing Center for Infectious Disease"/>
            <person name="Wu L."/>
            <person name="Ma J."/>
        </authorList>
    </citation>
    <scope>NUCLEOTIDE SEQUENCE [LARGE SCALE GENOMIC DNA]</scope>
    <source>
        <strain evidence="7">JCM 17441</strain>
    </source>
</reference>
<evidence type="ECO:0000313" key="7">
    <source>
        <dbReference type="Proteomes" id="UP001500620"/>
    </source>
</evidence>